<sequence>MKSLDGAEIEVWELITSRDFSKIKCDNKMLLHAIKQGIPRGKRGEVWHFLAEQFCARIPPVDTELYPNYNVPYETLLKQLTSHQHAILIDLGRTFPSHSYYSSPLGPGQLALFNLLKAYSLLDPNVGYCQGLSFVAGVLLLHMEESQAFFLLRHLMFRRGLRKQYLPDMVGLQIRLYQLSRLLHDQLPELYNHFNFYEVAPTLYAAPWLLTIFASQFPLGFVTRVFDLIFLEGTNVVFLLEGTNVVFRVALALLSQHKDQLLACDSFEEIMNYLKNTLPSIDRSLLEKIMKQVYTTDISKQLNEYKVEYQVLQEEMQSVQPQVENVQKLENINKNLKEQNKNLMAQLEVALSNVQRLEKTRAVQQSTINQLKTQNRCLDVTIGTLASFINNLIEDKVDVEIPGDVRRVISQLTLSERRKESKNNFLNNMFKKSDNNTISPNRVMVKSLSTGKIGIPNIDENQILRTNSLNPRDGGFFSKSHNNILHQQKMGSYPTLEVKVENIEEEEGLKPPSLPLIENLAGIGSNKVSPTNSVDSGVGTPQSPPKDGPPTEPHPLSNCDVTFTFNGTRELKKVRNLRQIQRTSSPDLLSK</sequence>
<comment type="caution">
    <text evidence="5">The sequence shown here is derived from an EMBL/GenBank/DDBJ whole genome shotgun (WGS) entry which is preliminary data.</text>
</comment>
<feature type="compositionally biased region" description="Pro residues" evidence="3">
    <location>
        <begin position="542"/>
        <end position="553"/>
    </location>
</feature>
<dbReference type="PROSITE" id="PS50086">
    <property type="entry name" value="TBC_RABGAP"/>
    <property type="match status" value="1"/>
</dbReference>
<dbReference type="EMBL" id="JASPKY010000009">
    <property type="protein sequence ID" value="KAK9754148.1"/>
    <property type="molecule type" value="Genomic_DNA"/>
</dbReference>
<evidence type="ECO:0000313" key="6">
    <source>
        <dbReference type="Proteomes" id="UP001458880"/>
    </source>
</evidence>
<dbReference type="Gene3D" id="1.10.472.80">
    <property type="entry name" value="Ypt/Rab-GAP domain of gyp1p, domain 3"/>
    <property type="match status" value="1"/>
</dbReference>
<feature type="region of interest" description="Disordered" evidence="3">
    <location>
        <begin position="524"/>
        <end position="561"/>
    </location>
</feature>
<dbReference type="InterPro" id="IPR035969">
    <property type="entry name" value="Rab-GAP_TBC_sf"/>
</dbReference>
<keyword evidence="2" id="KW-0175">Coiled coil</keyword>
<dbReference type="Pfam" id="PF00566">
    <property type="entry name" value="RabGAP-TBC"/>
    <property type="match status" value="1"/>
</dbReference>
<dbReference type="InterPro" id="IPR050302">
    <property type="entry name" value="Rab_GAP_TBC_domain"/>
</dbReference>
<proteinExistence type="predicted"/>
<dbReference type="GO" id="GO:0005096">
    <property type="term" value="F:GTPase activator activity"/>
    <property type="evidence" value="ECO:0007669"/>
    <property type="project" value="UniProtKB-KW"/>
</dbReference>
<evidence type="ECO:0000256" key="1">
    <source>
        <dbReference type="ARBA" id="ARBA00022468"/>
    </source>
</evidence>
<organism evidence="5 6">
    <name type="scientific">Popillia japonica</name>
    <name type="common">Japanese beetle</name>
    <dbReference type="NCBI Taxonomy" id="7064"/>
    <lineage>
        <taxon>Eukaryota</taxon>
        <taxon>Metazoa</taxon>
        <taxon>Ecdysozoa</taxon>
        <taxon>Arthropoda</taxon>
        <taxon>Hexapoda</taxon>
        <taxon>Insecta</taxon>
        <taxon>Pterygota</taxon>
        <taxon>Neoptera</taxon>
        <taxon>Endopterygota</taxon>
        <taxon>Coleoptera</taxon>
        <taxon>Polyphaga</taxon>
        <taxon>Scarabaeiformia</taxon>
        <taxon>Scarabaeidae</taxon>
        <taxon>Rutelinae</taxon>
        <taxon>Popillia</taxon>
    </lineage>
</organism>
<reference evidence="5 6" key="1">
    <citation type="journal article" date="2024" name="BMC Genomics">
        <title>De novo assembly and annotation of Popillia japonica's genome with initial clues to its potential as an invasive pest.</title>
        <authorList>
            <person name="Cucini C."/>
            <person name="Boschi S."/>
            <person name="Funari R."/>
            <person name="Cardaioli E."/>
            <person name="Iannotti N."/>
            <person name="Marturano G."/>
            <person name="Paoli F."/>
            <person name="Bruttini M."/>
            <person name="Carapelli A."/>
            <person name="Frati F."/>
            <person name="Nardi F."/>
        </authorList>
    </citation>
    <scope>NUCLEOTIDE SEQUENCE [LARGE SCALE GENOMIC DNA]</scope>
    <source>
        <strain evidence="5">DMR45628</strain>
    </source>
</reference>
<keyword evidence="1" id="KW-0343">GTPase activation</keyword>
<name>A0AAW1N6Z5_POPJA</name>
<accession>A0AAW1N6Z5</accession>
<protein>
    <submittedName>
        <fullName evidence="5">Rab-GTPase-TBC domain</fullName>
    </submittedName>
</protein>
<dbReference type="InterPro" id="IPR000195">
    <property type="entry name" value="Rab-GAP-TBC_dom"/>
</dbReference>
<dbReference type="FunFam" id="1.10.8.270:FF:000001">
    <property type="entry name" value="TBC1 domain family member 1"/>
    <property type="match status" value="1"/>
</dbReference>
<dbReference type="PANTHER" id="PTHR47219">
    <property type="entry name" value="RAB GTPASE-ACTIVATING PROTEIN 1-LIKE"/>
    <property type="match status" value="1"/>
</dbReference>
<evidence type="ECO:0000256" key="3">
    <source>
        <dbReference type="SAM" id="MobiDB-lite"/>
    </source>
</evidence>
<dbReference type="SUPFAM" id="SSF47923">
    <property type="entry name" value="Ypt/Rab-GAP domain of gyp1p"/>
    <property type="match status" value="2"/>
</dbReference>
<dbReference type="Gene3D" id="1.10.10.2750">
    <property type="match status" value="1"/>
</dbReference>
<dbReference type="AlphaFoldDB" id="A0AAW1N6Z5"/>
<feature type="coiled-coil region" evidence="2">
    <location>
        <begin position="295"/>
        <end position="374"/>
    </location>
</feature>
<evidence type="ECO:0000259" key="4">
    <source>
        <dbReference type="PROSITE" id="PS50086"/>
    </source>
</evidence>
<evidence type="ECO:0000256" key="2">
    <source>
        <dbReference type="SAM" id="Coils"/>
    </source>
</evidence>
<gene>
    <name evidence="5" type="ORF">QE152_g1461</name>
</gene>
<dbReference type="FunFam" id="1.10.10.2750:FF:000002">
    <property type="entry name" value="TBC1 domain family member 4"/>
    <property type="match status" value="1"/>
</dbReference>
<evidence type="ECO:0000313" key="5">
    <source>
        <dbReference type="EMBL" id="KAK9754148.1"/>
    </source>
</evidence>
<feature type="domain" description="Rab-GAP TBC" evidence="4">
    <location>
        <begin position="37"/>
        <end position="233"/>
    </location>
</feature>
<keyword evidence="6" id="KW-1185">Reference proteome</keyword>
<dbReference type="PANTHER" id="PTHR47219:SF16">
    <property type="entry name" value="GTPASE ACTIVATING PROTEIN"/>
    <property type="match status" value="1"/>
</dbReference>
<dbReference type="SMART" id="SM00164">
    <property type="entry name" value="TBC"/>
    <property type="match status" value="1"/>
</dbReference>
<dbReference type="FunFam" id="1.10.472.80:FF:000043">
    <property type="entry name" value="Pollux, isoform A"/>
    <property type="match status" value="1"/>
</dbReference>
<dbReference type="Proteomes" id="UP001458880">
    <property type="component" value="Unassembled WGS sequence"/>
</dbReference>
<feature type="compositionally biased region" description="Polar residues" evidence="3">
    <location>
        <begin position="526"/>
        <end position="541"/>
    </location>
</feature>
<dbReference type="Gene3D" id="1.10.8.270">
    <property type="entry name" value="putative rabgap domain of human tbc1 domain family member 14 like domains"/>
    <property type="match status" value="1"/>
</dbReference>